<accession>A0A974NID8</accession>
<sequence>MYKEYNGVEIIDRAGEADLPFEQKIFDLVCQHSRFDKSILLSFLQAEVRGDGRRWMFCLRNVEYAEYKANYLKYVAFFKEIHEDVFPYFEQRYGLTDPIYYGSHERQLIASYGPSPWKADLV</sequence>
<dbReference type="AlphaFoldDB" id="A0A974NID8"/>
<dbReference type="EMBL" id="CP068052">
    <property type="protein sequence ID" value="QQS98456.1"/>
    <property type="molecule type" value="Genomic_DNA"/>
</dbReference>
<geneLocation type="plasmid" evidence="1 2">
    <name>unnamed</name>
</geneLocation>
<keyword evidence="2" id="KW-1185">Reference proteome</keyword>
<evidence type="ECO:0000313" key="1">
    <source>
        <dbReference type="EMBL" id="QQS98456.1"/>
    </source>
</evidence>
<organism evidence="1 2">
    <name type="scientific">Peribacillus psychrosaccharolyticus</name>
    <name type="common">Bacillus psychrosaccharolyticus</name>
    <dbReference type="NCBI Taxonomy" id="1407"/>
    <lineage>
        <taxon>Bacteria</taxon>
        <taxon>Bacillati</taxon>
        <taxon>Bacillota</taxon>
        <taxon>Bacilli</taxon>
        <taxon>Bacillales</taxon>
        <taxon>Bacillaceae</taxon>
        <taxon>Peribacillus</taxon>
    </lineage>
</organism>
<protein>
    <submittedName>
        <fullName evidence="1">Uncharacterized protein</fullName>
    </submittedName>
</protein>
<gene>
    <name evidence="1" type="ORF">I6J18_00160</name>
</gene>
<proteinExistence type="predicted"/>
<keyword evidence="1" id="KW-0614">Plasmid</keyword>
<dbReference type="RefSeq" id="WP_040375730.1">
    <property type="nucleotide sequence ID" value="NZ_CP068052.1"/>
</dbReference>
<evidence type="ECO:0000313" key="2">
    <source>
        <dbReference type="Proteomes" id="UP000595254"/>
    </source>
</evidence>
<dbReference type="KEGG" id="ppsr:I6J18_00160"/>
<dbReference type="Proteomes" id="UP000595254">
    <property type="component" value="Plasmid unnamed"/>
</dbReference>
<name>A0A974NID8_PERPY</name>
<reference evidence="1 2" key="1">
    <citation type="submission" date="2021-01" db="EMBL/GenBank/DDBJ databases">
        <title>FDA dAtabase for Regulatory Grade micrObial Sequences (FDA-ARGOS): Supporting development and validation of Infectious Disease Dx tests.</title>
        <authorList>
            <person name="Nelson B."/>
            <person name="Plummer A."/>
            <person name="Tallon L."/>
            <person name="Sadzewicz L."/>
            <person name="Zhao X."/>
            <person name="Boylan J."/>
            <person name="Ott S."/>
            <person name="Bowen H."/>
            <person name="Vavikolanu K."/>
            <person name="Mehta A."/>
            <person name="Aluvathingal J."/>
            <person name="Nadendla S."/>
            <person name="Myers T."/>
            <person name="Yan Y."/>
            <person name="Sichtig H."/>
        </authorList>
    </citation>
    <scope>NUCLEOTIDE SEQUENCE [LARGE SCALE GENOMIC DNA]</scope>
    <source>
        <strain evidence="1 2">FDAARGOS_1161</strain>
        <plasmid evidence="1 2">unnamed</plasmid>
    </source>
</reference>